<dbReference type="AlphaFoldDB" id="A0AA37PF57"/>
<dbReference type="GeneID" id="73332062"/>
<evidence type="ECO:0000313" key="2">
    <source>
        <dbReference type="EMBL" id="GKT51079.1"/>
    </source>
</evidence>
<dbReference type="Proteomes" id="UP001055115">
    <property type="component" value="Unassembled WGS sequence"/>
</dbReference>
<dbReference type="EMBL" id="BQXU01000044">
    <property type="protein sequence ID" value="GKT51079.1"/>
    <property type="molecule type" value="Genomic_DNA"/>
</dbReference>
<comment type="caution">
    <text evidence="2">The sequence shown here is derived from an EMBL/GenBank/DDBJ whole genome shotgun (WGS) entry which is preliminary data.</text>
</comment>
<organism evidence="2 3">
    <name type="scientific">Colletotrichum spaethianum</name>
    <dbReference type="NCBI Taxonomy" id="700344"/>
    <lineage>
        <taxon>Eukaryota</taxon>
        <taxon>Fungi</taxon>
        <taxon>Dikarya</taxon>
        <taxon>Ascomycota</taxon>
        <taxon>Pezizomycotina</taxon>
        <taxon>Sordariomycetes</taxon>
        <taxon>Hypocreomycetidae</taxon>
        <taxon>Glomerellales</taxon>
        <taxon>Glomerellaceae</taxon>
        <taxon>Colletotrichum</taxon>
        <taxon>Colletotrichum spaethianum species complex</taxon>
    </lineage>
</organism>
<keyword evidence="3" id="KW-1185">Reference proteome</keyword>
<protein>
    <submittedName>
        <fullName evidence="2">Uncharacterized protein</fullName>
    </submittedName>
</protein>
<accession>A0AA37PF57</accession>
<reference evidence="2 3" key="1">
    <citation type="submission" date="2022-03" db="EMBL/GenBank/DDBJ databases">
        <title>Genome data of Colletotrichum spp.</title>
        <authorList>
            <person name="Utami Y.D."/>
            <person name="Hiruma K."/>
        </authorList>
    </citation>
    <scope>NUCLEOTIDE SEQUENCE [LARGE SCALE GENOMIC DNA]</scope>
    <source>
        <strain evidence="2 3">MAFF 239500</strain>
    </source>
</reference>
<dbReference type="RefSeq" id="XP_049133429.1">
    <property type="nucleotide sequence ID" value="XM_049277472.1"/>
</dbReference>
<gene>
    <name evidence="2" type="ORF">ColSpa_11260</name>
</gene>
<evidence type="ECO:0000256" key="1">
    <source>
        <dbReference type="SAM" id="MobiDB-lite"/>
    </source>
</evidence>
<name>A0AA37PF57_9PEZI</name>
<feature type="region of interest" description="Disordered" evidence="1">
    <location>
        <begin position="1"/>
        <end position="25"/>
    </location>
</feature>
<sequence>MSRDDDARSSGKTNEVSKTPADDYPAHVNADLHAVLKSYSRCTCLTGLGHSREGHHARLKLCDNVVKDDGHVAFDMLSSSLPTAWDHWQDLQIRVSIRKKASKAVKLS</sequence>
<evidence type="ECO:0000313" key="3">
    <source>
        <dbReference type="Proteomes" id="UP001055115"/>
    </source>
</evidence>
<proteinExistence type="predicted"/>